<reference evidence="1" key="1">
    <citation type="submission" date="2021-01" db="EMBL/GenBank/DDBJ databases">
        <authorList>
            <person name="Corre E."/>
            <person name="Pelletier E."/>
            <person name="Niang G."/>
            <person name="Scheremetjew M."/>
            <person name="Finn R."/>
            <person name="Kale V."/>
            <person name="Holt S."/>
            <person name="Cochrane G."/>
            <person name="Meng A."/>
            <person name="Brown T."/>
            <person name="Cohen L."/>
        </authorList>
    </citation>
    <scope>NUCLEOTIDE SEQUENCE</scope>
    <source>
        <strain evidence="1">CCMP2877</strain>
    </source>
</reference>
<dbReference type="AlphaFoldDB" id="A0A7S1XXI8"/>
<name>A0A7S1XXI8_9STRA</name>
<accession>A0A7S1XXI8</accession>
<protein>
    <submittedName>
        <fullName evidence="1">Uncharacterized protein</fullName>
    </submittedName>
</protein>
<evidence type="ECO:0000313" key="1">
    <source>
        <dbReference type="EMBL" id="CAD9264643.1"/>
    </source>
</evidence>
<sequence>MPGAKKRSKRCCVAFADGFAPPDRDEILKAPGAFPHFLANISGAAAPEHLNVPGFYASRGLAELRPPQDEHDWLANVPEEGQDFAAYVRAVTMRSGRMRPKSGAGRSGGIMLVPIIEVG</sequence>
<gene>
    <name evidence="1" type="ORF">PPAR1163_LOCUS23031</name>
</gene>
<organism evidence="1">
    <name type="scientific">Phaeomonas parva</name>
    <dbReference type="NCBI Taxonomy" id="124430"/>
    <lineage>
        <taxon>Eukaryota</taxon>
        <taxon>Sar</taxon>
        <taxon>Stramenopiles</taxon>
        <taxon>Ochrophyta</taxon>
        <taxon>Pinguiophyceae</taxon>
        <taxon>Pinguiochrysidales</taxon>
        <taxon>Pinguiochrysidaceae</taxon>
        <taxon>Phaeomonas</taxon>
    </lineage>
</organism>
<proteinExistence type="predicted"/>
<dbReference type="EMBL" id="HBGJ01036424">
    <property type="protein sequence ID" value="CAD9264643.1"/>
    <property type="molecule type" value="Transcribed_RNA"/>
</dbReference>